<keyword evidence="3" id="KW-0731">Sigma factor</keyword>
<dbReference type="PANTHER" id="PTHR43133:SF46">
    <property type="entry name" value="RNA POLYMERASE SIGMA-70 FACTOR ECF SUBFAMILY"/>
    <property type="match status" value="1"/>
</dbReference>
<dbReference type="Pfam" id="PF08281">
    <property type="entry name" value="Sigma70_r4_2"/>
    <property type="match status" value="1"/>
</dbReference>
<evidence type="ECO:0000259" key="6">
    <source>
        <dbReference type="Pfam" id="PF08281"/>
    </source>
</evidence>
<dbReference type="NCBIfam" id="TIGR02937">
    <property type="entry name" value="sigma70-ECF"/>
    <property type="match status" value="1"/>
</dbReference>
<dbReference type="SUPFAM" id="SSF88946">
    <property type="entry name" value="Sigma2 domain of RNA polymerase sigma factors"/>
    <property type="match status" value="1"/>
</dbReference>
<dbReference type="InterPro" id="IPR014284">
    <property type="entry name" value="RNA_pol_sigma-70_dom"/>
</dbReference>
<evidence type="ECO:0000256" key="1">
    <source>
        <dbReference type="ARBA" id="ARBA00010641"/>
    </source>
</evidence>
<feature type="domain" description="RNA polymerase sigma-70 region 2" evidence="5">
    <location>
        <begin position="31"/>
        <end position="96"/>
    </location>
</feature>
<comment type="caution">
    <text evidence="7">The sequence shown here is derived from an EMBL/GenBank/DDBJ whole genome shotgun (WGS) entry which is preliminary data.</text>
</comment>
<dbReference type="SUPFAM" id="SSF88659">
    <property type="entry name" value="Sigma3 and sigma4 domains of RNA polymerase sigma factors"/>
    <property type="match status" value="1"/>
</dbReference>
<dbReference type="Gene3D" id="1.10.1740.10">
    <property type="match status" value="1"/>
</dbReference>
<dbReference type="Gene3D" id="1.10.10.10">
    <property type="entry name" value="Winged helix-like DNA-binding domain superfamily/Winged helix DNA-binding domain"/>
    <property type="match status" value="1"/>
</dbReference>
<sequence length="198" mass="22457">MIEVVDLESESFEHLKHAASFDDETFRNVMKAYGQDVWNYAFAMTRNRHDADDVVQSTFIKCHAAVGSFRGQSSFRTWLFAIARNTAFNARKTAYWRRVIPSSLLSGADDSGPSSPSAEQTVLDRLVEGTLWEKLLLLPPKYREPLLLDAVYELKQHEIAEVLGLSVGGVKTRLSRARDKMQKLLREGDAHDGAWIRE</sequence>
<evidence type="ECO:0000256" key="4">
    <source>
        <dbReference type="ARBA" id="ARBA00023163"/>
    </source>
</evidence>
<evidence type="ECO:0000256" key="3">
    <source>
        <dbReference type="ARBA" id="ARBA00023082"/>
    </source>
</evidence>
<keyword evidence="8" id="KW-1185">Reference proteome</keyword>
<protein>
    <submittedName>
        <fullName evidence="7">RNA polymerase sigma factor</fullName>
    </submittedName>
</protein>
<dbReference type="EMBL" id="JBHSMH010000011">
    <property type="protein sequence ID" value="MFC5468350.1"/>
    <property type="molecule type" value="Genomic_DNA"/>
</dbReference>
<keyword evidence="2" id="KW-0805">Transcription regulation</keyword>
<dbReference type="CDD" id="cd06171">
    <property type="entry name" value="Sigma70_r4"/>
    <property type="match status" value="1"/>
</dbReference>
<dbReference type="InterPro" id="IPR036388">
    <property type="entry name" value="WH-like_DNA-bd_sf"/>
</dbReference>
<dbReference type="PANTHER" id="PTHR43133">
    <property type="entry name" value="RNA POLYMERASE ECF-TYPE SIGMA FACTO"/>
    <property type="match status" value="1"/>
</dbReference>
<dbReference type="RefSeq" id="WP_209748717.1">
    <property type="nucleotide sequence ID" value="NZ_JBHSMH010000011.1"/>
</dbReference>
<evidence type="ECO:0000313" key="8">
    <source>
        <dbReference type="Proteomes" id="UP001596105"/>
    </source>
</evidence>
<gene>
    <name evidence="7" type="ORF">ACFPPD_06435</name>
</gene>
<keyword evidence="4" id="KW-0804">Transcription</keyword>
<evidence type="ECO:0000256" key="2">
    <source>
        <dbReference type="ARBA" id="ARBA00023015"/>
    </source>
</evidence>
<reference evidence="8" key="1">
    <citation type="journal article" date="2019" name="Int. J. Syst. Evol. Microbiol.">
        <title>The Global Catalogue of Microorganisms (GCM) 10K type strain sequencing project: providing services to taxonomists for standard genome sequencing and annotation.</title>
        <authorList>
            <consortium name="The Broad Institute Genomics Platform"/>
            <consortium name="The Broad Institute Genome Sequencing Center for Infectious Disease"/>
            <person name="Wu L."/>
            <person name="Ma J."/>
        </authorList>
    </citation>
    <scope>NUCLEOTIDE SEQUENCE [LARGE SCALE GENOMIC DNA]</scope>
    <source>
        <strain evidence="8">CCUG 57113</strain>
    </source>
</reference>
<evidence type="ECO:0000313" key="7">
    <source>
        <dbReference type="EMBL" id="MFC5468350.1"/>
    </source>
</evidence>
<dbReference type="Pfam" id="PF04542">
    <property type="entry name" value="Sigma70_r2"/>
    <property type="match status" value="1"/>
</dbReference>
<organism evidence="7 8">
    <name type="scientific">Cohnella suwonensis</name>
    <dbReference type="NCBI Taxonomy" id="696072"/>
    <lineage>
        <taxon>Bacteria</taxon>
        <taxon>Bacillati</taxon>
        <taxon>Bacillota</taxon>
        <taxon>Bacilli</taxon>
        <taxon>Bacillales</taxon>
        <taxon>Paenibacillaceae</taxon>
        <taxon>Cohnella</taxon>
    </lineage>
</organism>
<comment type="similarity">
    <text evidence="1">Belongs to the sigma-70 factor family. ECF subfamily.</text>
</comment>
<dbReference type="InterPro" id="IPR007627">
    <property type="entry name" value="RNA_pol_sigma70_r2"/>
</dbReference>
<dbReference type="InterPro" id="IPR013324">
    <property type="entry name" value="RNA_pol_sigma_r3/r4-like"/>
</dbReference>
<accession>A0ABW0LR24</accession>
<dbReference type="Proteomes" id="UP001596105">
    <property type="component" value="Unassembled WGS sequence"/>
</dbReference>
<proteinExistence type="inferred from homology"/>
<name>A0ABW0LR24_9BACL</name>
<evidence type="ECO:0000259" key="5">
    <source>
        <dbReference type="Pfam" id="PF04542"/>
    </source>
</evidence>
<dbReference type="InterPro" id="IPR013249">
    <property type="entry name" value="RNA_pol_sigma70_r4_t2"/>
</dbReference>
<dbReference type="InterPro" id="IPR013325">
    <property type="entry name" value="RNA_pol_sigma_r2"/>
</dbReference>
<feature type="domain" description="RNA polymerase sigma factor 70 region 4 type 2" evidence="6">
    <location>
        <begin position="131"/>
        <end position="181"/>
    </location>
</feature>
<dbReference type="InterPro" id="IPR039425">
    <property type="entry name" value="RNA_pol_sigma-70-like"/>
</dbReference>